<accession>Q11GP8</accession>
<proteinExistence type="predicted"/>
<dbReference type="SUPFAM" id="SSF53474">
    <property type="entry name" value="alpha/beta-Hydrolases"/>
    <property type="match status" value="1"/>
</dbReference>
<dbReference type="HOGENOM" id="CLU_026209_1_0_5"/>
<dbReference type="OrthoDB" id="9806902at2"/>
<evidence type="ECO:0000313" key="2">
    <source>
        <dbReference type="EMBL" id="ABG63427.1"/>
    </source>
</evidence>
<reference evidence="2" key="1">
    <citation type="submission" date="2006-06" db="EMBL/GenBank/DDBJ databases">
        <title>Complete sequence of chromosome of Chelativorans sp. BNC1.</title>
        <authorList>
            <consortium name="US DOE Joint Genome Institute"/>
            <person name="Copeland A."/>
            <person name="Lucas S."/>
            <person name="Lapidus A."/>
            <person name="Barry K."/>
            <person name="Detter J.C."/>
            <person name="Glavina del Rio T."/>
            <person name="Hammon N."/>
            <person name="Israni S."/>
            <person name="Dalin E."/>
            <person name="Tice H."/>
            <person name="Pitluck S."/>
            <person name="Chertkov O."/>
            <person name="Brettin T."/>
            <person name="Bruce D."/>
            <person name="Han C."/>
            <person name="Tapia R."/>
            <person name="Gilna P."/>
            <person name="Schmutz J."/>
            <person name="Larimer F."/>
            <person name="Land M."/>
            <person name="Hauser L."/>
            <person name="Kyrpides N."/>
            <person name="Mikhailova N."/>
            <person name="Richardson P."/>
        </authorList>
    </citation>
    <scope>NUCLEOTIDE SEQUENCE</scope>
    <source>
        <strain evidence="2">BNC1</strain>
    </source>
</reference>
<dbReference type="STRING" id="266779.Meso_2034"/>
<dbReference type="GO" id="GO:0016787">
    <property type="term" value="F:hydrolase activity"/>
    <property type="evidence" value="ECO:0007669"/>
    <property type="project" value="UniProtKB-KW"/>
</dbReference>
<keyword evidence="2" id="KW-0378">Hydrolase</keyword>
<name>Q11GP8_CHESB</name>
<feature type="domain" description="Serine aminopeptidase S33" evidence="1">
    <location>
        <begin position="27"/>
        <end position="291"/>
    </location>
</feature>
<dbReference type="Gene3D" id="3.40.50.1820">
    <property type="entry name" value="alpha/beta hydrolase"/>
    <property type="match status" value="1"/>
</dbReference>
<dbReference type="EMBL" id="CP000390">
    <property type="protein sequence ID" value="ABG63427.1"/>
    <property type="molecule type" value="Genomic_DNA"/>
</dbReference>
<organism evidence="2">
    <name type="scientific">Chelativorans sp. (strain BNC1)</name>
    <dbReference type="NCBI Taxonomy" id="266779"/>
    <lineage>
        <taxon>Bacteria</taxon>
        <taxon>Pseudomonadati</taxon>
        <taxon>Pseudomonadota</taxon>
        <taxon>Alphaproteobacteria</taxon>
        <taxon>Hyphomicrobiales</taxon>
        <taxon>Phyllobacteriaceae</taxon>
        <taxon>Chelativorans</taxon>
    </lineage>
</organism>
<dbReference type="InterPro" id="IPR029058">
    <property type="entry name" value="AB_hydrolase_fold"/>
</dbReference>
<dbReference type="Pfam" id="PF12146">
    <property type="entry name" value="Hydrolase_4"/>
    <property type="match status" value="1"/>
</dbReference>
<dbReference type="InterPro" id="IPR051044">
    <property type="entry name" value="MAG_DAG_Lipase"/>
</dbReference>
<dbReference type="InterPro" id="IPR022742">
    <property type="entry name" value="Hydrolase_4"/>
</dbReference>
<protein>
    <submittedName>
        <fullName evidence="2">Alpha/beta hydrolase fold protein</fullName>
    </submittedName>
</protein>
<dbReference type="eggNOG" id="COG2267">
    <property type="taxonomic scope" value="Bacteria"/>
</dbReference>
<evidence type="ECO:0000259" key="1">
    <source>
        <dbReference type="Pfam" id="PF12146"/>
    </source>
</evidence>
<dbReference type="KEGG" id="mes:Meso_2034"/>
<dbReference type="ESTHER" id="messb-q11gp8">
    <property type="family name" value="Monoglyceridelipase_lysophospholip"/>
</dbReference>
<sequence length="311" mass="34343">MAFKTETTLNSPTGATLRLYMQGAEGSPRAVVQINHGLAEHAGRYGRFAAFLAGHGFHTYAHDHRGHGHTEAPRAALGSFGPEPAADNVLADVLAVHDHIAEKHPGLPVILFGHSMGAMIALAFLARHPQRVRAAALWNMPLATRIEAQAAKAFLAWERFRLGSDVPSRIMPRLTFRAWAKAVPDARTPFDWLSQDTSEVDRYIADPLCGWDATVGLWRAVFNFNLIAVNDRALRAIPKTLPIQLTGGGADPSTAGGIALRRLEKRLRRNGFSDLETTIYPESRHEPLNELNRNLIMRDFANWAEKVLSRT</sequence>
<dbReference type="AlphaFoldDB" id="Q11GP8"/>
<gene>
    <name evidence="2" type="ordered locus">Meso_2034</name>
</gene>
<dbReference type="PANTHER" id="PTHR11614">
    <property type="entry name" value="PHOSPHOLIPASE-RELATED"/>
    <property type="match status" value="1"/>
</dbReference>